<evidence type="ECO:0000313" key="2">
    <source>
        <dbReference type="EMBL" id="GGI03023.1"/>
    </source>
</evidence>
<organism evidence="2 3">
    <name type="scientific">Arthrobacter liuii</name>
    <dbReference type="NCBI Taxonomy" id="1476996"/>
    <lineage>
        <taxon>Bacteria</taxon>
        <taxon>Bacillati</taxon>
        <taxon>Actinomycetota</taxon>
        <taxon>Actinomycetes</taxon>
        <taxon>Micrococcales</taxon>
        <taxon>Micrococcaceae</taxon>
        <taxon>Arthrobacter</taxon>
    </lineage>
</organism>
<feature type="compositionally biased region" description="Basic residues" evidence="1">
    <location>
        <begin position="68"/>
        <end position="79"/>
    </location>
</feature>
<accession>A0ABQ2B3C6</accession>
<dbReference type="EMBL" id="BMFW01000057">
    <property type="protein sequence ID" value="GGI03023.1"/>
    <property type="molecule type" value="Genomic_DNA"/>
</dbReference>
<comment type="caution">
    <text evidence="2">The sequence shown here is derived from an EMBL/GenBank/DDBJ whole genome shotgun (WGS) entry which is preliminary data.</text>
</comment>
<feature type="region of interest" description="Disordered" evidence="1">
    <location>
        <begin position="50"/>
        <end position="79"/>
    </location>
</feature>
<protein>
    <submittedName>
        <fullName evidence="2">Uncharacterized protein</fullName>
    </submittedName>
</protein>
<evidence type="ECO:0000256" key="1">
    <source>
        <dbReference type="SAM" id="MobiDB-lite"/>
    </source>
</evidence>
<name>A0ABQ2B3C6_9MICC</name>
<dbReference type="Proteomes" id="UP000643279">
    <property type="component" value="Unassembled WGS sequence"/>
</dbReference>
<proteinExistence type="predicted"/>
<sequence length="79" mass="8576">MGPNSDFVDLTGQGSACGTLKEADRSNPPFCADQVLSALHLDNLGLRRFRTHSREHAPNRSGPAPAHHAGRRLVRHAQP</sequence>
<reference evidence="3" key="1">
    <citation type="journal article" date="2019" name="Int. J. Syst. Evol. Microbiol.">
        <title>The Global Catalogue of Microorganisms (GCM) 10K type strain sequencing project: providing services to taxonomists for standard genome sequencing and annotation.</title>
        <authorList>
            <consortium name="The Broad Institute Genomics Platform"/>
            <consortium name="The Broad Institute Genome Sequencing Center for Infectious Disease"/>
            <person name="Wu L."/>
            <person name="Ma J."/>
        </authorList>
    </citation>
    <scope>NUCLEOTIDE SEQUENCE [LARGE SCALE GENOMIC DNA]</scope>
    <source>
        <strain evidence="3">CGMCC 1.12778</strain>
    </source>
</reference>
<keyword evidence="3" id="KW-1185">Reference proteome</keyword>
<evidence type="ECO:0000313" key="3">
    <source>
        <dbReference type="Proteomes" id="UP000643279"/>
    </source>
</evidence>
<gene>
    <name evidence="2" type="ORF">GCM10007170_46070</name>
</gene>